<dbReference type="HOGENOM" id="CLU_976178_0_0_4"/>
<dbReference type="EMBL" id="CP001644">
    <property type="protein sequence ID" value="ACS64248.1"/>
    <property type="molecule type" value="Genomic_DNA"/>
</dbReference>
<name>C6BFX9_RALP1</name>
<dbReference type="KEGG" id="rpf:Rpic12D_2978"/>
<protein>
    <submittedName>
        <fullName evidence="2">CHAD domain containing protein</fullName>
    </submittedName>
</protein>
<sequence>MSKHSHAAILSIFARIVTEHIAVLRQALAKLAAPDPSHGDLHQFRVTLRQLRSAWVTFAPVLPTSFVDQWKPRLRALAASTGPVREWDVLLSDWLPAVREVLADSDEAARVWLEEAVIKSQQARDSAWEALRAELASPNVRGALLELEEGVAGFHTEGEPERHRRFARARARALQKKLIRRGRRPKRSSAPRLHRARIAAKQWRYLYEAFYPALGAHASKRYRKHLRNVQDPLGEVHDASVSLDSVAALLEVPPPLSIVNAFHKRACRARRQAAKDRRWVRSHTVQQPPKVQRKPYEEKGLALLHKPAYSSPLAAKHSAETQVSVVVLSGGEAGVERVCGRLGG</sequence>
<organism evidence="2">
    <name type="scientific">Ralstonia pickettii (strain 12D)</name>
    <dbReference type="NCBI Taxonomy" id="428406"/>
    <lineage>
        <taxon>Bacteria</taxon>
        <taxon>Pseudomonadati</taxon>
        <taxon>Pseudomonadota</taxon>
        <taxon>Betaproteobacteria</taxon>
        <taxon>Burkholderiales</taxon>
        <taxon>Burkholderiaceae</taxon>
        <taxon>Ralstonia</taxon>
    </lineage>
</organism>
<evidence type="ECO:0000259" key="1">
    <source>
        <dbReference type="PROSITE" id="PS51708"/>
    </source>
</evidence>
<dbReference type="STRING" id="428406.Rpic12D_2978"/>
<dbReference type="AlphaFoldDB" id="C6BFX9"/>
<dbReference type="Gene3D" id="1.40.20.10">
    <property type="entry name" value="CHAD domain"/>
    <property type="match status" value="1"/>
</dbReference>
<dbReference type="InterPro" id="IPR038186">
    <property type="entry name" value="CHAD_dom_sf"/>
</dbReference>
<dbReference type="SMART" id="SM00880">
    <property type="entry name" value="CHAD"/>
    <property type="match status" value="1"/>
</dbReference>
<gene>
    <name evidence="2" type="ordered locus">Rpic12D_2978</name>
</gene>
<dbReference type="PROSITE" id="PS51708">
    <property type="entry name" value="CHAD"/>
    <property type="match status" value="1"/>
</dbReference>
<evidence type="ECO:0000313" key="2">
    <source>
        <dbReference type="EMBL" id="ACS64248.1"/>
    </source>
</evidence>
<reference evidence="2" key="1">
    <citation type="submission" date="2009-06" db="EMBL/GenBank/DDBJ databases">
        <title>Complete sequence chromosome 1 of Ralstonia pickettii 12D.</title>
        <authorList>
            <consortium name="US DOE Joint Genome Institute"/>
            <person name="Lucas S."/>
            <person name="Copeland A."/>
            <person name="Lapidus A."/>
            <person name="Glavina del Rio T."/>
            <person name="Dalin E."/>
            <person name="Tice H."/>
            <person name="Bruce D."/>
            <person name="Goodwin L."/>
            <person name="Pitluck S."/>
            <person name="Sims D."/>
            <person name="Meincke L."/>
            <person name="Brettin T."/>
            <person name="Detter J.C."/>
            <person name="Han C."/>
            <person name="Larimer F."/>
            <person name="Land M."/>
            <person name="Hauser L."/>
            <person name="Kyrpides N."/>
            <person name="Ovchinnikova G."/>
            <person name="Marsh T."/>
            <person name="Richardson P."/>
        </authorList>
    </citation>
    <scope>NUCLEOTIDE SEQUENCE [LARGE SCALE GENOMIC DNA]</scope>
    <source>
        <strain evidence="2">12D</strain>
    </source>
</reference>
<feature type="domain" description="CHAD" evidence="1">
    <location>
        <begin position="6"/>
        <end position="293"/>
    </location>
</feature>
<dbReference type="InterPro" id="IPR007899">
    <property type="entry name" value="CHAD_dom"/>
</dbReference>
<dbReference type="PANTHER" id="PTHR39339">
    <property type="entry name" value="SLR1444 PROTEIN"/>
    <property type="match status" value="1"/>
</dbReference>
<dbReference type="Pfam" id="PF05235">
    <property type="entry name" value="CHAD"/>
    <property type="match status" value="1"/>
</dbReference>
<proteinExistence type="predicted"/>
<accession>C6BFX9</accession>
<dbReference type="PANTHER" id="PTHR39339:SF1">
    <property type="entry name" value="CHAD DOMAIN-CONTAINING PROTEIN"/>
    <property type="match status" value="1"/>
</dbReference>